<proteinExistence type="predicted"/>
<gene>
    <name evidence="2" type="ORF">LMG31506_02135</name>
</gene>
<dbReference type="InterPro" id="IPR027373">
    <property type="entry name" value="RHH_dom"/>
</dbReference>
<dbReference type="Proteomes" id="UP000672934">
    <property type="component" value="Unassembled WGS sequence"/>
</dbReference>
<comment type="caution">
    <text evidence="2">The sequence shown here is derived from an EMBL/GenBank/DDBJ whole genome shotgun (WGS) entry which is preliminary data.</text>
</comment>
<accession>A0A916ISS8</accession>
<sequence>MCEIFIRANPQSYECQARSLRLHGVATSIRLENLFWEVLDELAQRDGMTVNQLITRLHDELTAHRGDEAVAGNFSSFLRVCCLRYLMLQGKGRIPADTGVPIGSLDARSVLDSLPPSWVEAPVGAAH</sequence>
<dbReference type="AlphaFoldDB" id="A0A916ISS8"/>
<evidence type="ECO:0000259" key="1">
    <source>
        <dbReference type="Pfam" id="PF13467"/>
    </source>
</evidence>
<dbReference type="Gene3D" id="1.10.3990.20">
    <property type="entry name" value="protein bp1543"/>
    <property type="match status" value="1"/>
</dbReference>
<feature type="domain" description="Ribbon-helix-helix" evidence="1">
    <location>
        <begin position="15"/>
        <end position="86"/>
    </location>
</feature>
<dbReference type="RefSeq" id="WP_211947104.1">
    <property type="nucleotide sequence ID" value="NZ_CAJPUY010000006.1"/>
</dbReference>
<dbReference type="EMBL" id="CAJPUY010000006">
    <property type="protein sequence ID" value="CAG2139572.1"/>
    <property type="molecule type" value="Genomic_DNA"/>
</dbReference>
<evidence type="ECO:0000313" key="3">
    <source>
        <dbReference type="Proteomes" id="UP000672934"/>
    </source>
</evidence>
<protein>
    <recommendedName>
        <fullName evidence="1">Ribbon-helix-helix domain-containing protein</fullName>
    </recommendedName>
</protein>
<reference evidence="2" key="1">
    <citation type="submission" date="2021-03" db="EMBL/GenBank/DDBJ databases">
        <authorList>
            <person name="Peeters C."/>
        </authorList>
    </citation>
    <scope>NUCLEOTIDE SEQUENCE</scope>
    <source>
        <strain evidence="2">LMG 31506</strain>
    </source>
</reference>
<dbReference type="InterPro" id="IPR038268">
    <property type="entry name" value="RHH_sf"/>
</dbReference>
<organism evidence="2 3">
    <name type="scientific">Cupriavidus yeoncheonensis</name>
    <dbReference type="NCBI Taxonomy" id="1462994"/>
    <lineage>
        <taxon>Bacteria</taxon>
        <taxon>Pseudomonadati</taxon>
        <taxon>Pseudomonadota</taxon>
        <taxon>Betaproteobacteria</taxon>
        <taxon>Burkholderiales</taxon>
        <taxon>Burkholderiaceae</taxon>
        <taxon>Cupriavidus</taxon>
    </lineage>
</organism>
<name>A0A916ISS8_9BURK</name>
<dbReference type="Pfam" id="PF13467">
    <property type="entry name" value="RHH_4"/>
    <property type="match status" value="1"/>
</dbReference>
<keyword evidence="3" id="KW-1185">Reference proteome</keyword>
<evidence type="ECO:0000313" key="2">
    <source>
        <dbReference type="EMBL" id="CAG2139572.1"/>
    </source>
</evidence>